<feature type="transmembrane region" description="Helical" evidence="4">
    <location>
        <begin position="20"/>
        <end position="50"/>
    </location>
</feature>
<evidence type="ECO:0000256" key="3">
    <source>
        <dbReference type="ARBA" id="ARBA00023315"/>
    </source>
</evidence>
<dbReference type="InterPro" id="IPR002123">
    <property type="entry name" value="Plipid/glycerol_acylTrfase"/>
</dbReference>
<sequence length="283" mass="30939">MPFFLPHGLVRHLPLPLRRLHATLAVTLGWVLLGVLCLGWSLLAVLVYPLLPRRAGLRFGRLGIMGGFRLYLAGLSALGACRFDLKALDQLRDSGPLIIAPNHPCLLDAVMVLSRLPDVACIMKGELMDNLFLGAGARLARYIRNDSLFGMILLAVSDLREGNHLLVFPEGTRTSGGPVGPFKGSVALVAHRAQVPIQTVFIETDSPYLGKGWPVLRRPDLPITYRIRLGRRFDPPQDPHVFTGELEAYFRTELSRAREAGEGSAAPCRCTADIPVATTSHPS</sequence>
<dbReference type="SMART" id="SM00563">
    <property type="entry name" value="PlsC"/>
    <property type="match status" value="1"/>
</dbReference>
<dbReference type="CDD" id="cd07989">
    <property type="entry name" value="LPLAT_AGPAT-like"/>
    <property type="match status" value="1"/>
</dbReference>
<protein>
    <submittedName>
        <fullName evidence="6">Putative phospholipid biosynthesis acyltransferase</fullName>
    </submittedName>
</protein>
<dbReference type="GO" id="GO:0003841">
    <property type="term" value="F:1-acylglycerol-3-phosphate O-acyltransferase activity"/>
    <property type="evidence" value="ECO:0007669"/>
    <property type="project" value="TreeGrafter"/>
</dbReference>
<evidence type="ECO:0000313" key="7">
    <source>
        <dbReference type="Proteomes" id="UP000323671"/>
    </source>
</evidence>
<proteinExistence type="predicted"/>
<gene>
    <name evidence="6" type="ORF">OTERR_21510</name>
</gene>
<dbReference type="SUPFAM" id="SSF69593">
    <property type="entry name" value="Glycerol-3-phosphate (1)-acyltransferase"/>
    <property type="match status" value="1"/>
</dbReference>
<evidence type="ECO:0000256" key="2">
    <source>
        <dbReference type="ARBA" id="ARBA00022679"/>
    </source>
</evidence>
<dbReference type="AlphaFoldDB" id="A0A5C1EBQ8"/>
<keyword evidence="3 6" id="KW-0012">Acyltransferase</keyword>
<reference evidence="6 7" key="1">
    <citation type="submission" date="2017-07" db="EMBL/GenBank/DDBJ databases">
        <title>Complete genome sequence of Oryzomicrobium terrae TPP412.</title>
        <authorList>
            <person name="Chiu L.-W."/>
            <person name="Lo K.-J."/>
            <person name="Tsai Y.-M."/>
            <person name="Lin S.-S."/>
            <person name="Kuo C.-H."/>
            <person name="Liu C.-T."/>
        </authorList>
    </citation>
    <scope>NUCLEOTIDE SEQUENCE [LARGE SCALE GENOMIC DNA]</scope>
    <source>
        <strain evidence="6 7">TPP412</strain>
    </source>
</reference>
<dbReference type="KEGG" id="otr:OTERR_21510"/>
<dbReference type="PANTHER" id="PTHR10434">
    <property type="entry name" value="1-ACYL-SN-GLYCEROL-3-PHOSPHATE ACYLTRANSFERASE"/>
    <property type="match status" value="1"/>
</dbReference>
<name>A0A5C1EBQ8_9RHOO</name>
<keyword evidence="7" id="KW-1185">Reference proteome</keyword>
<dbReference type="GO" id="GO:0006654">
    <property type="term" value="P:phosphatidic acid biosynthetic process"/>
    <property type="evidence" value="ECO:0007669"/>
    <property type="project" value="TreeGrafter"/>
</dbReference>
<dbReference type="PANTHER" id="PTHR10434:SF66">
    <property type="entry name" value="PHOSPHOLIPID_GLYCEROL ACYLTRANSFERASE DOMAIN-CONTAINING PROTEIN"/>
    <property type="match status" value="1"/>
</dbReference>
<dbReference type="EMBL" id="CP022579">
    <property type="protein sequence ID" value="QEL65627.1"/>
    <property type="molecule type" value="Genomic_DNA"/>
</dbReference>
<keyword evidence="4" id="KW-1133">Transmembrane helix</keyword>
<evidence type="ECO:0000256" key="1">
    <source>
        <dbReference type="ARBA" id="ARBA00005189"/>
    </source>
</evidence>
<keyword evidence="4" id="KW-0812">Transmembrane</keyword>
<keyword evidence="2 6" id="KW-0808">Transferase</keyword>
<feature type="domain" description="Phospholipid/glycerol acyltransferase" evidence="5">
    <location>
        <begin position="97"/>
        <end position="205"/>
    </location>
</feature>
<feature type="transmembrane region" description="Helical" evidence="4">
    <location>
        <begin position="62"/>
        <end position="80"/>
    </location>
</feature>
<dbReference type="Pfam" id="PF01553">
    <property type="entry name" value="Acyltransferase"/>
    <property type="match status" value="1"/>
</dbReference>
<keyword evidence="4" id="KW-0472">Membrane</keyword>
<comment type="pathway">
    <text evidence="1">Lipid metabolism.</text>
</comment>
<dbReference type="Proteomes" id="UP000323671">
    <property type="component" value="Chromosome"/>
</dbReference>
<organism evidence="6 7">
    <name type="scientific">Oryzomicrobium terrae</name>
    <dbReference type="NCBI Taxonomy" id="1735038"/>
    <lineage>
        <taxon>Bacteria</taxon>
        <taxon>Pseudomonadati</taxon>
        <taxon>Pseudomonadota</taxon>
        <taxon>Betaproteobacteria</taxon>
        <taxon>Rhodocyclales</taxon>
        <taxon>Rhodocyclaceae</taxon>
        <taxon>Oryzomicrobium</taxon>
    </lineage>
</organism>
<evidence type="ECO:0000313" key="6">
    <source>
        <dbReference type="EMBL" id="QEL65627.1"/>
    </source>
</evidence>
<evidence type="ECO:0000256" key="4">
    <source>
        <dbReference type="SAM" id="Phobius"/>
    </source>
</evidence>
<evidence type="ECO:0000259" key="5">
    <source>
        <dbReference type="SMART" id="SM00563"/>
    </source>
</evidence>
<accession>A0A5C1EBQ8</accession>